<dbReference type="GO" id="GO:0016020">
    <property type="term" value="C:membrane"/>
    <property type="evidence" value="ECO:0007669"/>
    <property type="project" value="UniProtKB-SubCell"/>
</dbReference>
<evidence type="ECO:0000256" key="3">
    <source>
        <dbReference type="ARBA" id="ARBA00022989"/>
    </source>
</evidence>
<evidence type="ECO:0000256" key="1">
    <source>
        <dbReference type="ARBA" id="ARBA00004370"/>
    </source>
</evidence>
<evidence type="ECO:0000256" key="2">
    <source>
        <dbReference type="ARBA" id="ARBA00022692"/>
    </source>
</evidence>
<keyword evidence="3 5" id="KW-1133">Transmembrane helix</keyword>
<keyword evidence="6" id="KW-1185">Reference proteome</keyword>
<keyword evidence="2 5" id="KW-0812">Transmembrane</keyword>
<organism evidence="7">
    <name type="scientific">Strongyloides stercoralis</name>
    <name type="common">Threadworm</name>
    <dbReference type="NCBI Taxonomy" id="6248"/>
    <lineage>
        <taxon>Eukaryota</taxon>
        <taxon>Metazoa</taxon>
        <taxon>Ecdysozoa</taxon>
        <taxon>Nematoda</taxon>
        <taxon>Chromadorea</taxon>
        <taxon>Rhabditida</taxon>
        <taxon>Tylenchina</taxon>
        <taxon>Panagrolaimomorpha</taxon>
        <taxon>Strongyloidoidea</taxon>
        <taxon>Strongyloididae</taxon>
        <taxon>Strongyloides</taxon>
    </lineage>
</organism>
<proteinExistence type="predicted"/>
<evidence type="ECO:0000256" key="5">
    <source>
        <dbReference type="SAM" id="Phobius"/>
    </source>
</evidence>
<dbReference type="WBParaSite" id="SSTP_0000094900.1">
    <property type="protein sequence ID" value="SSTP_0000094900.1"/>
    <property type="gene ID" value="SSTP_0000094900"/>
</dbReference>
<evidence type="ECO:0000313" key="6">
    <source>
        <dbReference type="Proteomes" id="UP000035681"/>
    </source>
</evidence>
<feature type="transmembrane region" description="Helical" evidence="5">
    <location>
        <begin position="100"/>
        <end position="118"/>
    </location>
</feature>
<sequence length="324" mass="37841">MASKRVISIYITEQFYRHIDGTIQKFKSVKKYIQETSRTTLKNMPKIKSSSVLRPKIMFAPSFHQGSQVSPIFDKIFKHWCAVIKYIDTFFMNTFFFKTTLGRILCLLAFFFILPYIIPINFFGLGSNVSKYTLTNLQLATEKLNPLLSSVFSQQNEEHDYLLKLSRNHIRKRYHGLPTILIFIHEKRDRSAKRFIYQYANITAFHSQSIVSEMESKKFGNNKESFKNSLEKRLKANNIVVLWNIQNLESDLPLIIHSEADIHTSSNKNAFWILTVEVNTIDNDCYLMLDKSLKEAWIGNHETFNTDQILPILSRLSTFPICLE</sequence>
<keyword evidence="4 5" id="KW-0472">Membrane</keyword>
<evidence type="ECO:0000313" key="7">
    <source>
        <dbReference type="WBParaSite" id="SSTP_0000094900.1"/>
    </source>
</evidence>
<evidence type="ECO:0000256" key="4">
    <source>
        <dbReference type="ARBA" id="ARBA00023136"/>
    </source>
</evidence>
<accession>A0A0K0DUN5</accession>
<dbReference type="Proteomes" id="UP000035681">
    <property type="component" value="Unplaced"/>
</dbReference>
<protein>
    <submittedName>
        <fullName evidence="7">UAS domain-containing protein</fullName>
    </submittedName>
</protein>
<dbReference type="WBParaSite" id="TCONS_00005876.p1">
    <property type="protein sequence ID" value="TCONS_00005876.p1"/>
    <property type="gene ID" value="XLOC_004093"/>
</dbReference>
<comment type="subcellular location">
    <subcellularLocation>
        <location evidence="1">Membrane</location>
    </subcellularLocation>
</comment>
<name>A0A0K0DUN5_STRER</name>
<reference evidence="7" key="1">
    <citation type="submission" date="2015-08" db="UniProtKB">
        <authorList>
            <consortium name="WormBaseParasite"/>
        </authorList>
    </citation>
    <scope>IDENTIFICATION</scope>
</reference>
<dbReference type="AlphaFoldDB" id="A0A0K0DUN5"/>
<dbReference type="InterPro" id="IPR038599">
    <property type="entry name" value="LAP1C-like_C_sf"/>
</dbReference>
<dbReference type="Gene3D" id="3.40.50.12190">
    <property type="match status" value="1"/>
</dbReference>
<dbReference type="STRING" id="6248.A0A0K0DUN5"/>